<dbReference type="Gene3D" id="1.25.40.10">
    <property type="entry name" value="Tetratricopeptide repeat domain"/>
    <property type="match status" value="1"/>
</dbReference>
<dbReference type="InterPro" id="IPR011990">
    <property type="entry name" value="TPR-like_helical_dom_sf"/>
</dbReference>
<dbReference type="EMBL" id="FTOA01000002">
    <property type="protein sequence ID" value="SIS48570.1"/>
    <property type="molecule type" value="Genomic_DNA"/>
</dbReference>
<dbReference type="AlphaFoldDB" id="A0A1N7JGX9"/>
<evidence type="ECO:0000313" key="3">
    <source>
        <dbReference type="EMBL" id="SIS48570.1"/>
    </source>
</evidence>
<dbReference type="Proteomes" id="UP000185678">
    <property type="component" value="Unassembled WGS sequence"/>
</dbReference>
<dbReference type="GO" id="GO:0008476">
    <property type="term" value="F:protein-tyrosine sulfotransferase activity"/>
    <property type="evidence" value="ECO:0007669"/>
    <property type="project" value="InterPro"/>
</dbReference>
<dbReference type="Pfam" id="PF14559">
    <property type="entry name" value="TPR_19"/>
    <property type="match status" value="1"/>
</dbReference>
<keyword evidence="4" id="KW-1185">Reference proteome</keyword>
<dbReference type="InterPro" id="IPR026634">
    <property type="entry name" value="TPST-like"/>
</dbReference>
<dbReference type="SUPFAM" id="SSF48452">
    <property type="entry name" value="TPR-like"/>
    <property type="match status" value="2"/>
</dbReference>
<dbReference type="STRING" id="80876.SAMN05421779_102251"/>
<dbReference type="Pfam" id="PF13469">
    <property type="entry name" value="Sulfotransfer_3"/>
    <property type="match status" value="1"/>
</dbReference>
<organism evidence="3 4">
    <name type="scientific">Insolitispirillum peregrinum</name>
    <dbReference type="NCBI Taxonomy" id="80876"/>
    <lineage>
        <taxon>Bacteria</taxon>
        <taxon>Pseudomonadati</taxon>
        <taxon>Pseudomonadota</taxon>
        <taxon>Alphaproteobacteria</taxon>
        <taxon>Rhodospirillales</taxon>
        <taxon>Novispirillaceae</taxon>
        <taxon>Insolitispirillum</taxon>
    </lineage>
</organism>
<evidence type="ECO:0000313" key="4">
    <source>
        <dbReference type="Proteomes" id="UP000185678"/>
    </source>
</evidence>
<gene>
    <name evidence="3" type="ORF">SAMN05421779_102251</name>
</gene>
<dbReference type="RefSeq" id="WP_175616993.1">
    <property type="nucleotide sequence ID" value="NZ_FTOA01000002.1"/>
</dbReference>
<dbReference type="SUPFAM" id="SSF52540">
    <property type="entry name" value="P-loop containing nucleoside triphosphate hydrolases"/>
    <property type="match status" value="1"/>
</dbReference>
<accession>A0A1N7JGX9</accession>
<dbReference type="InterPro" id="IPR019734">
    <property type="entry name" value="TPR_rpt"/>
</dbReference>
<protein>
    <submittedName>
        <fullName evidence="3">Tfp pilus assembly protein PilF</fullName>
    </submittedName>
</protein>
<dbReference type="SMART" id="SM00028">
    <property type="entry name" value="TPR"/>
    <property type="match status" value="5"/>
</dbReference>
<name>A0A1N7JGX9_9PROT</name>
<dbReference type="PROSITE" id="PS50005">
    <property type="entry name" value="TPR"/>
    <property type="match status" value="2"/>
</dbReference>
<evidence type="ECO:0000256" key="2">
    <source>
        <dbReference type="PROSITE-ProRule" id="PRU00339"/>
    </source>
</evidence>
<dbReference type="PANTHER" id="PTHR12788">
    <property type="entry name" value="PROTEIN-TYROSINE SULFOTRANSFERASE 2"/>
    <property type="match status" value="1"/>
</dbReference>
<reference evidence="3 4" key="1">
    <citation type="submission" date="2017-01" db="EMBL/GenBank/DDBJ databases">
        <authorList>
            <person name="Mah S.A."/>
            <person name="Swanson W.J."/>
            <person name="Moy G.W."/>
            <person name="Vacquier V.D."/>
        </authorList>
    </citation>
    <scope>NUCLEOTIDE SEQUENCE [LARGE SCALE GENOMIC DNA]</scope>
    <source>
        <strain evidence="3 4">DSM 11589</strain>
    </source>
</reference>
<feature type="repeat" description="TPR" evidence="2">
    <location>
        <begin position="78"/>
        <end position="111"/>
    </location>
</feature>
<keyword evidence="2" id="KW-0802">TPR repeat</keyword>
<proteinExistence type="predicted"/>
<feature type="repeat" description="TPR" evidence="2">
    <location>
        <begin position="112"/>
        <end position="145"/>
    </location>
</feature>
<dbReference type="InterPro" id="IPR027417">
    <property type="entry name" value="P-loop_NTPase"/>
</dbReference>
<dbReference type="Pfam" id="PF13432">
    <property type="entry name" value="TPR_16"/>
    <property type="match status" value="2"/>
</dbReference>
<sequence>MLPVLPPALDAALQQALAAHRAGQGEAAEAVYRQVLDACPTHAEARHLLAVRLLQSGRAAEAEQEIRRAIEDGKGAFARHFNTLGNILAATGQPQKALEAFGRAEKADPKLADAPFNRGTILLGLDRPQEAMQAFQKTLALAPGHLGALNNLGGALVKQGRMADAIALYQRAQTAGVPLAAIGPNLANALELANRLDEAHAIIDSLLAASPAPLPAALLVIRGRLRRRQGDLSGALADLDSALSQPLGDPDRIEALHNKGLTLDQQGEASAAFAAFAACNALVAAQPATLRHDGAAYFDSIERTRQWFNADRLGKMARRAQTIEAGENVVFFVGFPRSGTTLMEQILEAHPRLVTTMESSPLENVRQNLGLSYPEVVERLDGPAGHRLRQAFFAAAEAVTGPLDDRIVVDKLPLNIVNLGLAQALFPQARVLLALRDPRDCVLSCFMQNFRPNPAMVNFLDLTQTARTYQAVMGLWQHFQQHLVLPMHSYRYEDLIGDFNGTVRGVLDFIGVEWDDAIEKYREKASRRDIVTPSYRDVTAPLFTRAMARWKQYEADLAPVLPTLAPFVSAFGYQDAVE</sequence>
<keyword evidence="1" id="KW-0808">Transferase</keyword>
<dbReference type="Gene3D" id="3.40.50.300">
    <property type="entry name" value="P-loop containing nucleotide triphosphate hydrolases"/>
    <property type="match status" value="1"/>
</dbReference>
<dbReference type="PANTHER" id="PTHR12788:SF10">
    <property type="entry name" value="PROTEIN-TYROSINE SULFOTRANSFERASE"/>
    <property type="match status" value="1"/>
</dbReference>
<evidence type="ECO:0000256" key="1">
    <source>
        <dbReference type="ARBA" id="ARBA00022679"/>
    </source>
</evidence>